<dbReference type="AlphaFoldDB" id="A0AA41A475"/>
<dbReference type="RefSeq" id="WP_156884316.1">
    <property type="nucleotide sequence ID" value="NZ_JAFHKU010000135.1"/>
</dbReference>
<protein>
    <submittedName>
        <fullName evidence="1">Uncharacterized protein</fullName>
    </submittedName>
</protein>
<organism evidence="1 2">
    <name type="scientific">Sphingomonas yabuuchiae</name>
    <dbReference type="NCBI Taxonomy" id="172044"/>
    <lineage>
        <taxon>Bacteria</taxon>
        <taxon>Pseudomonadati</taxon>
        <taxon>Pseudomonadota</taxon>
        <taxon>Alphaproteobacteria</taxon>
        <taxon>Sphingomonadales</taxon>
        <taxon>Sphingomonadaceae</taxon>
        <taxon>Sphingomonas</taxon>
    </lineage>
</organism>
<comment type="caution">
    <text evidence="1">The sequence shown here is derived from an EMBL/GenBank/DDBJ whole genome shotgun (WGS) entry which is preliminary data.</text>
</comment>
<reference evidence="1" key="1">
    <citation type="submission" date="2021-01" db="EMBL/GenBank/DDBJ databases">
        <title>Genome Sequencing of Type Strains.</title>
        <authorList>
            <person name="Lemaire J.F."/>
            <person name="Inderbitzin P."/>
            <person name="Collins S.B."/>
            <person name="Wespe N."/>
            <person name="Knight-Connoni V."/>
        </authorList>
    </citation>
    <scope>NUCLEOTIDE SEQUENCE</scope>
    <source>
        <strain evidence="1">DSM 14562</strain>
    </source>
</reference>
<evidence type="ECO:0000313" key="2">
    <source>
        <dbReference type="Proteomes" id="UP000704529"/>
    </source>
</evidence>
<accession>A0AA41A475</accession>
<gene>
    <name evidence="1" type="ORF">JYA60_19705</name>
</gene>
<evidence type="ECO:0000313" key="1">
    <source>
        <dbReference type="EMBL" id="MBN3560453.1"/>
    </source>
</evidence>
<proteinExistence type="predicted"/>
<dbReference type="Proteomes" id="UP000704529">
    <property type="component" value="Unassembled WGS sequence"/>
</dbReference>
<name>A0AA41A475_9SPHN</name>
<dbReference type="EMBL" id="JAFHKU010000135">
    <property type="protein sequence ID" value="MBN3560453.1"/>
    <property type="molecule type" value="Genomic_DNA"/>
</dbReference>
<sequence>MTVLVGHLHSCLALADKLDLPMVAIHIEQARSLMTDQARGPENERAADALS</sequence>